<evidence type="ECO:0000256" key="9">
    <source>
        <dbReference type="ARBA" id="ARBA00022737"/>
    </source>
</evidence>
<dbReference type="GO" id="GO:0005507">
    <property type="term" value="F:copper ion binding"/>
    <property type="evidence" value="ECO:0007669"/>
    <property type="project" value="InterPro"/>
</dbReference>
<dbReference type="Proteomes" id="UP000585474">
    <property type="component" value="Unassembled WGS sequence"/>
</dbReference>
<comment type="similarity">
    <text evidence="4">Belongs to the multicopper oxidase family.</text>
</comment>
<evidence type="ECO:0000256" key="4">
    <source>
        <dbReference type="ARBA" id="ARBA00010609"/>
    </source>
</evidence>
<dbReference type="InterPro" id="IPR034285">
    <property type="entry name" value="CuRO_2_LCC"/>
</dbReference>
<protein>
    <recommendedName>
        <fullName evidence="5">laccase</fullName>
        <ecNumber evidence="5">1.10.3.2</ecNumber>
    </recommendedName>
</protein>
<keyword evidence="12" id="KW-0325">Glycoprotein</keyword>
<keyword evidence="10" id="KW-0560">Oxidoreductase</keyword>
<comment type="cofactor">
    <cofactor evidence="2">
        <name>Cu cation</name>
        <dbReference type="ChEBI" id="CHEBI:23378"/>
    </cofactor>
</comment>
<keyword evidence="11" id="KW-0186">Copper</keyword>
<reference evidence="18 19" key="1">
    <citation type="submission" date="2019-07" db="EMBL/GenBank/DDBJ databases">
        <title>De Novo Assembly of kiwifruit Actinidia rufa.</title>
        <authorList>
            <person name="Sugita-Konishi S."/>
            <person name="Sato K."/>
            <person name="Mori E."/>
            <person name="Abe Y."/>
            <person name="Kisaki G."/>
            <person name="Hamano K."/>
            <person name="Suezawa K."/>
            <person name="Otani M."/>
            <person name="Fukuda T."/>
            <person name="Manabe T."/>
            <person name="Gomi K."/>
            <person name="Tabuchi M."/>
            <person name="Akimitsu K."/>
            <person name="Kataoka I."/>
        </authorList>
    </citation>
    <scope>NUCLEOTIDE SEQUENCE [LARGE SCALE GENOMIC DNA]</scope>
    <source>
        <strain evidence="19">cv. Fuchu</strain>
    </source>
</reference>
<keyword evidence="7" id="KW-0964">Secreted</keyword>
<evidence type="ECO:0000256" key="15">
    <source>
        <dbReference type="SAM" id="SignalP"/>
    </source>
</evidence>
<evidence type="ECO:0000256" key="10">
    <source>
        <dbReference type="ARBA" id="ARBA00023002"/>
    </source>
</evidence>
<keyword evidence="8" id="KW-0479">Metal-binding</keyword>
<evidence type="ECO:0000313" key="19">
    <source>
        <dbReference type="Proteomes" id="UP000585474"/>
    </source>
</evidence>
<evidence type="ECO:0000256" key="13">
    <source>
        <dbReference type="ARBA" id="ARBA00023185"/>
    </source>
</evidence>
<dbReference type="PANTHER" id="PTHR11709:SF431">
    <property type="entry name" value="LACCASE-5"/>
    <property type="match status" value="1"/>
</dbReference>
<feature type="chain" id="PRO_5029721244" description="laccase" evidence="15">
    <location>
        <begin position="27"/>
        <end position="480"/>
    </location>
</feature>
<dbReference type="GO" id="GO:0052716">
    <property type="term" value="F:hydroquinone:oxygen oxidoreductase activity"/>
    <property type="evidence" value="ECO:0007669"/>
    <property type="project" value="UniProtKB-EC"/>
</dbReference>
<evidence type="ECO:0000256" key="14">
    <source>
        <dbReference type="SAM" id="MobiDB-lite"/>
    </source>
</evidence>
<accession>A0A7J0EAF0</accession>
<feature type="domain" description="Plastocyanin-like" evidence="16">
    <location>
        <begin position="102"/>
        <end position="204"/>
    </location>
</feature>
<evidence type="ECO:0000256" key="3">
    <source>
        <dbReference type="ARBA" id="ARBA00004271"/>
    </source>
</evidence>
<dbReference type="GO" id="GO:0046274">
    <property type="term" value="P:lignin catabolic process"/>
    <property type="evidence" value="ECO:0007669"/>
    <property type="project" value="UniProtKB-KW"/>
</dbReference>
<dbReference type="EC" id="1.10.3.2" evidence="5"/>
<evidence type="ECO:0000259" key="16">
    <source>
        <dbReference type="Pfam" id="PF00394"/>
    </source>
</evidence>
<evidence type="ECO:0000259" key="17">
    <source>
        <dbReference type="Pfam" id="PF07731"/>
    </source>
</evidence>
<keyword evidence="19" id="KW-1185">Reference proteome</keyword>
<organism evidence="18 19">
    <name type="scientific">Actinidia rufa</name>
    <dbReference type="NCBI Taxonomy" id="165716"/>
    <lineage>
        <taxon>Eukaryota</taxon>
        <taxon>Viridiplantae</taxon>
        <taxon>Streptophyta</taxon>
        <taxon>Embryophyta</taxon>
        <taxon>Tracheophyta</taxon>
        <taxon>Spermatophyta</taxon>
        <taxon>Magnoliopsida</taxon>
        <taxon>eudicotyledons</taxon>
        <taxon>Gunneridae</taxon>
        <taxon>Pentapetalae</taxon>
        <taxon>asterids</taxon>
        <taxon>Ericales</taxon>
        <taxon>Actinidiaceae</taxon>
        <taxon>Actinidia</taxon>
    </lineage>
</organism>
<evidence type="ECO:0000256" key="2">
    <source>
        <dbReference type="ARBA" id="ARBA00001935"/>
    </source>
</evidence>
<feature type="region of interest" description="Disordered" evidence="14">
    <location>
        <begin position="453"/>
        <end position="480"/>
    </location>
</feature>
<dbReference type="OrthoDB" id="2121828at2759"/>
<feature type="signal peptide" evidence="15">
    <location>
        <begin position="1"/>
        <end position="26"/>
    </location>
</feature>
<dbReference type="InterPro" id="IPR033138">
    <property type="entry name" value="Cu_oxidase_CS"/>
</dbReference>
<comment type="catalytic activity">
    <reaction evidence="1">
        <text>4 hydroquinone + O2 = 4 benzosemiquinone + 2 H2O</text>
        <dbReference type="Rhea" id="RHEA:11276"/>
        <dbReference type="ChEBI" id="CHEBI:15377"/>
        <dbReference type="ChEBI" id="CHEBI:15379"/>
        <dbReference type="ChEBI" id="CHEBI:17594"/>
        <dbReference type="ChEBI" id="CHEBI:17977"/>
        <dbReference type="EC" id="1.10.3.2"/>
    </reaction>
</comment>
<evidence type="ECO:0000256" key="11">
    <source>
        <dbReference type="ARBA" id="ARBA00023008"/>
    </source>
</evidence>
<name>A0A7J0EAF0_9ERIC</name>
<comment type="caution">
    <text evidence="18">The sequence shown here is derived from an EMBL/GenBank/DDBJ whole genome shotgun (WGS) entry which is preliminary data.</text>
</comment>
<dbReference type="Pfam" id="PF00394">
    <property type="entry name" value="Cu-oxidase"/>
    <property type="match status" value="1"/>
</dbReference>
<dbReference type="PROSITE" id="PS00080">
    <property type="entry name" value="MULTICOPPER_OXIDASE2"/>
    <property type="match status" value="1"/>
</dbReference>
<proteinExistence type="inferred from homology"/>
<dbReference type="InterPro" id="IPR008972">
    <property type="entry name" value="Cupredoxin"/>
</dbReference>
<dbReference type="InterPro" id="IPR001117">
    <property type="entry name" value="Cu-oxidase_2nd"/>
</dbReference>
<dbReference type="EMBL" id="BJWL01000003">
    <property type="protein sequence ID" value="GFY83471.1"/>
    <property type="molecule type" value="Genomic_DNA"/>
</dbReference>
<evidence type="ECO:0000256" key="8">
    <source>
        <dbReference type="ARBA" id="ARBA00022723"/>
    </source>
</evidence>
<dbReference type="GO" id="GO:0048046">
    <property type="term" value="C:apoplast"/>
    <property type="evidence" value="ECO:0007669"/>
    <property type="project" value="UniProtKB-SubCell"/>
</dbReference>
<dbReference type="Pfam" id="PF07731">
    <property type="entry name" value="Cu-oxidase_2"/>
    <property type="match status" value="1"/>
</dbReference>
<dbReference type="InterPro" id="IPR011706">
    <property type="entry name" value="Cu-oxidase_C"/>
</dbReference>
<keyword evidence="6" id="KW-0052">Apoplast</keyword>
<keyword evidence="15" id="KW-0732">Signal</keyword>
<dbReference type="PROSITE" id="PS00079">
    <property type="entry name" value="MULTICOPPER_OXIDASE1"/>
    <property type="match status" value="1"/>
</dbReference>
<dbReference type="Gene3D" id="2.60.40.420">
    <property type="entry name" value="Cupredoxins - blue copper proteins"/>
    <property type="match status" value="3"/>
</dbReference>
<dbReference type="InterPro" id="IPR045087">
    <property type="entry name" value="Cu-oxidase_fam"/>
</dbReference>
<evidence type="ECO:0000256" key="6">
    <source>
        <dbReference type="ARBA" id="ARBA00022523"/>
    </source>
</evidence>
<sequence length="480" mass="51619">MEALNSIAKPSCCLLLLGLLLLFANAMPLLAHAKTHHHDFVITVNGMYPGPTLEVNDGDSLVIHVVNRARYNVTIHWHGIRQMRTGWADGPEFVTQCPIRPGGNTVIVPVDSGETNLLRVINAALNQQLFFTVANHKLTVVGADASYLKPFTTSVIMLGPGQTTDVLITANQPPARYHIAARAYASAQGAPFDNTTTTAVLEYKTVSCPANCATKPVPAALPAFNDTATATAFTTSLRSPKKAEVPTDIDESLFITVGLGLNKCPKGVRKRNCQGPNGTRFAASMNNVSFVLPSNFSILQAHKQRIPGVFTADFPDEAAGEVRLHREREQGVVAADSRDEGAQVEVWCESAGGFTGNGRIRRKFNLVDPPMRNTASVPVGGWTVIRFVADNPGVWLMHCHLDVHITWGLAMAFLVENGVGELQSLQPPPADLPLWAGPLVSPVIEGMTSSPGFEMGNQGGAMSSGPQIFQQGRHNEGRPE</sequence>
<dbReference type="SUPFAM" id="SSF49503">
    <property type="entry name" value="Cupredoxins"/>
    <property type="match status" value="3"/>
</dbReference>
<gene>
    <name evidence="18" type="ORF">Acr_03g0002450</name>
</gene>
<evidence type="ECO:0000256" key="12">
    <source>
        <dbReference type="ARBA" id="ARBA00023180"/>
    </source>
</evidence>
<dbReference type="CDD" id="cd13875">
    <property type="entry name" value="CuRO_2_LCC_plant"/>
    <property type="match status" value="1"/>
</dbReference>
<evidence type="ECO:0000256" key="5">
    <source>
        <dbReference type="ARBA" id="ARBA00012297"/>
    </source>
</evidence>
<dbReference type="InterPro" id="IPR002355">
    <property type="entry name" value="Cu_oxidase_Cu_BS"/>
</dbReference>
<keyword evidence="13" id="KW-0439">Lignin degradation</keyword>
<evidence type="ECO:0000313" key="18">
    <source>
        <dbReference type="EMBL" id="GFY83471.1"/>
    </source>
</evidence>
<keyword evidence="9" id="KW-0677">Repeat</keyword>
<feature type="domain" description="Plastocyanin-like" evidence="17">
    <location>
        <begin position="352"/>
        <end position="417"/>
    </location>
</feature>
<evidence type="ECO:0000256" key="1">
    <source>
        <dbReference type="ARBA" id="ARBA00000349"/>
    </source>
</evidence>
<comment type="subcellular location">
    <subcellularLocation>
        <location evidence="3">Secreted</location>
        <location evidence="3">Extracellular space</location>
        <location evidence="3">Apoplast</location>
    </subcellularLocation>
</comment>
<evidence type="ECO:0000256" key="7">
    <source>
        <dbReference type="ARBA" id="ARBA00022525"/>
    </source>
</evidence>
<feature type="compositionally biased region" description="Polar residues" evidence="14">
    <location>
        <begin position="460"/>
        <end position="472"/>
    </location>
</feature>
<dbReference type="PANTHER" id="PTHR11709">
    <property type="entry name" value="MULTI-COPPER OXIDASE"/>
    <property type="match status" value="1"/>
</dbReference>
<dbReference type="AlphaFoldDB" id="A0A7J0EAF0"/>